<dbReference type="Proteomes" id="UP001243375">
    <property type="component" value="Unassembled WGS sequence"/>
</dbReference>
<keyword evidence="2" id="KW-1185">Reference proteome</keyword>
<proteinExistence type="predicted"/>
<sequence length="633" mass="68669">MEVDVDKPDRPLAIEPVVTSRHLQELDLPHPSPAHAALPNGTPVSLADGPTGSKQDRRKLVGERLKVLEDGLRSTCTTTHELGIKLEKLEEQIASQEEQLYEYLNTQALDNEIRPEDATTPSVSAERPSDVTAKEVTVEAPVSASKTDQAVLETARAALDMRLEELARLQETQMAVMAQANEVRLSTLRNEIRAEISVEAARAEEAYASAIQSAEAKAAKLEIQLASLQAELMSFKEERKAIEELKVQQQASDQLLKTIRESTLKAQLTENQNRTSFNTKFGEIETRLDSHDSQLRNIRTFEQTKEAWRNDIIDMKNHVIGRVDYLEETIEGTRTPEVTARTNDQPTQPSTAPRPENQSALQSTGENSAVGLQARPLKQSVNRPIQSAQSQIRALQPQFSPVPTTQQSAMHERSQYPTQSSLTSSADTSQARLAINRGTGPSPLNSAPVTQAATASGHSAFQSSAGSLSGHTAGQQNLSATANHGFGQSWQPALSMQQPQGQPRLSPLHFDNEQGIYPLRSMPGAARTGSSGSPVPHVNPASEGSLSSRLNGGDMRSQVPRPDSTAASTLPLVMRMHNGNGLPNSHNWMQSNNQTNPAGVNPNEGSAQQSLNEGASSGRLRIYAPGDTKPPQL</sequence>
<comment type="caution">
    <text evidence="1">The sequence shown here is derived from an EMBL/GenBank/DDBJ whole genome shotgun (WGS) entry which is preliminary data.</text>
</comment>
<organism evidence="1 2">
    <name type="scientific">Naganishia vaughanmartiniae</name>
    <dbReference type="NCBI Taxonomy" id="1424756"/>
    <lineage>
        <taxon>Eukaryota</taxon>
        <taxon>Fungi</taxon>
        <taxon>Dikarya</taxon>
        <taxon>Basidiomycota</taxon>
        <taxon>Agaricomycotina</taxon>
        <taxon>Tremellomycetes</taxon>
        <taxon>Filobasidiales</taxon>
        <taxon>Filobasidiaceae</taxon>
        <taxon>Naganishia</taxon>
    </lineage>
</organism>
<accession>A0ACC2X086</accession>
<evidence type="ECO:0000313" key="2">
    <source>
        <dbReference type="Proteomes" id="UP001243375"/>
    </source>
</evidence>
<dbReference type="EMBL" id="JASBWU010000014">
    <property type="protein sequence ID" value="KAJ9116471.1"/>
    <property type="molecule type" value="Genomic_DNA"/>
</dbReference>
<name>A0ACC2X086_9TREE</name>
<evidence type="ECO:0000313" key="1">
    <source>
        <dbReference type="EMBL" id="KAJ9116471.1"/>
    </source>
</evidence>
<protein>
    <submittedName>
        <fullName evidence="1">Uncharacterized protein</fullName>
    </submittedName>
</protein>
<reference evidence="1" key="1">
    <citation type="submission" date="2023-04" db="EMBL/GenBank/DDBJ databases">
        <title>Draft Genome sequencing of Naganishia species isolated from polar environments using Oxford Nanopore Technology.</title>
        <authorList>
            <person name="Leo P."/>
            <person name="Venkateswaran K."/>
        </authorList>
    </citation>
    <scope>NUCLEOTIDE SEQUENCE</scope>
    <source>
        <strain evidence="1">MNA-CCFEE 5425</strain>
    </source>
</reference>
<gene>
    <name evidence="1" type="ORF">QFC22_004913</name>
</gene>